<feature type="transmembrane region" description="Helical" evidence="9">
    <location>
        <begin position="243"/>
        <end position="265"/>
    </location>
</feature>
<evidence type="ECO:0008006" key="12">
    <source>
        <dbReference type="Google" id="ProtNLM"/>
    </source>
</evidence>
<proteinExistence type="inferred from homology"/>
<keyword evidence="4 8" id="KW-0812">Transmembrane</keyword>
<sequence>MRRCFCSVPQLVRAAFAEFLGTFVFVVIGNGSIAQSHLNNKGRKLDYFTINWAWALGCCLGTLISVKVSGGHLNPAVTMALSFVRDFPWKRLAVYWFAQYLGALAATGTVVGIYYEALVRGKLNTGEFHHKNTTESSVVLLGNFRGHHDCYFHESVCAGLLEQILSSMIFLVVICVTTNAKYSNVPSFLQPIYIGFTLLACGISYGSNGGYALNPARDLSLRLVFYLGGWEAAAFSFRGYNWFWIFLVGPHIGALLGVFIFHIFLKTETELKADWAAEYVSRLKLPTAAAAATTMAQHFELETNLGSQWHLQHPDINLLDSQASSKVISLKNRHETRRASRVSQISTEWL</sequence>
<dbReference type="Pfam" id="PF00230">
    <property type="entry name" value="MIP"/>
    <property type="match status" value="1"/>
</dbReference>
<feature type="transmembrane region" description="Helical" evidence="9">
    <location>
        <begin position="52"/>
        <end position="73"/>
    </location>
</feature>
<name>A0A8J2RC36_9CRUS</name>
<dbReference type="GO" id="GO:0016323">
    <property type="term" value="C:basolateral plasma membrane"/>
    <property type="evidence" value="ECO:0007669"/>
    <property type="project" value="TreeGrafter"/>
</dbReference>
<keyword evidence="6 9" id="KW-0472">Membrane</keyword>
<evidence type="ECO:0000256" key="3">
    <source>
        <dbReference type="ARBA" id="ARBA00022448"/>
    </source>
</evidence>
<dbReference type="InterPro" id="IPR050363">
    <property type="entry name" value="MIP/Aquaporin"/>
</dbReference>
<comment type="function">
    <text evidence="7">Aquaglyceroporin that may modulate the water content and osmolytes during anhydrobiosis.</text>
</comment>
<dbReference type="PANTHER" id="PTHR43829">
    <property type="entry name" value="AQUAPORIN OR AQUAGLYCEROPORIN RELATED"/>
    <property type="match status" value="1"/>
</dbReference>
<keyword evidence="11" id="KW-1185">Reference proteome</keyword>
<dbReference type="PRINTS" id="PR00783">
    <property type="entry name" value="MINTRINSICP"/>
</dbReference>
<feature type="transmembrane region" description="Helical" evidence="9">
    <location>
        <begin position="12"/>
        <end position="31"/>
    </location>
</feature>
<dbReference type="Gene3D" id="1.20.1080.10">
    <property type="entry name" value="Glycerol uptake facilitator protein"/>
    <property type="match status" value="1"/>
</dbReference>
<organism evidence="10 11">
    <name type="scientific">Daphnia galeata</name>
    <dbReference type="NCBI Taxonomy" id="27404"/>
    <lineage>
        <taxon>Eukaryota</taxon>
        <taxon>Metazoa</taxon>
        <taxon>Ecdysozoa</taxon>
        <taxon>Arthropoda</taxon>
        <taxon>Crustacea</taxon>
        <taxon>Branchiopoda</taxon>
        <taxon>Diplostraca</taxon>
        <taxon>Cladocera</taxon>
        <taxon>Anomopoda</taxon>
        <taxon>Daphniidae</taxon>
        <taxon>Daphnia</taxon>
    </lineage>
</organism>
<dbReference type="GO" id="GO:0015254">
    <property type="term" value="F:glycerol channel activity"/>
    <property type="evidence" value="ECO:0007669"/>
    <property type="project" value="TreeGrafter"/>
</dbReference>
<evidence type="ECO:0000313" key="10">
    <source>
        <dbReference type="EMBL" id="CAH0101376.1"/>
    </source>
</evidence>
<evidence type="ECO:0000256" key="4">
    <source>
        <dbReference type="ARBA" id="ARBA00022692"/>
    </source>
</evidence>
<dbReference type="PROSITE" id="PS00221">
    <property type="entry name" value="MIP"/>
    <property type="match status" value="1"/>
</dbReference>
<dbReference type="NCBIfam" id="TIGR00861">
    <property type="entry name" value="MIP"/>
    <property type="match status" value="1"/>
</dbReference>
<reference evidence="10" key="1">
    <citation type="submission" date="2021-11" db="EMBL/GenBank/DDBJ databases">
        <authorList>
            <person name="Schell T."/>
        </authorList>
    </citation>
    <scope>NUCLEOTIDE SEQUENCE</scope>
    <source>
        <strain evidence="10">M5</strain>
    </source>
</reference>
<feature type="transmembrane region" description="Helical" evidence="9">
    <location>
        <begin position="164"/>
        <end position="182"/>
    </location>
</feature>
<dbReference type="InterPro" id="IPR023271">
    <property type="entry name" value="Aquaporin-like"/>
</dbReference>
<keyword evidence="5 9" id="KW-1133">Transmembrane helix</keyword>
<evidence type="ECO:0000256" key="1">
    <source>
        <dbReference type="ARBA" id="ARBA00004141"/>
    </source>
</evidence>
<dbReference type="EMBL" id="CAKKLH010000057">
    <property type="protein sequence ID" value="CAH0101376.1"/>
    <property type="molecule type" value="Genomic_DNA"/>
</dbReference>
<dbReference type="PANTHER" id="PTHR43829:SF9">
    <property type="entry name" value="AQUAPORIN-9"/>
    <property type="match status" value="1"/>
</dbReference>
<feature type="transmembrane region" description="Helical" evidence="9">
    <location>
        <begin position="93"/>
        <end position="115"/>
    </location>
</feature>
<comment type="subcellular location">
    <subcellularLocation>
        <location evidence="1">Membrane</location>
        <topology evidence="1">Multi-pass membrane protein</topology>
    </subcellularLocation>
</comment>
<dbReference type="SUPFAM" id="SSF81338">
    <property type="entry name" value="Aquaporin-like"/>
    <property type="match status" value="1"/>
</dbReference>
<evidence type="ECO:0000313" key="11">
    <source>
        <dbReference type="Proteomes" id="UP000789390"/>
    </source>
</evidence>
<accession>A0A8J2RC36</accession>
<protein>
    <recommendedName>
        <fullName evidence="12">Aquaporin</fullName>
    </recommendedName>
</protein>
<evidence type="ECO:0000256" key="5">
    <source>
        <dbReference type="ARBA" id="ARBA00022989"/>
    </source>
</evidence>
<evidence type="ECO:0000256" key="6">
    <source>
        <dbReference type="ARBA" id="ARBA00023136"/>
    </source>
</evidence>
<dbReference type="AlphaFoldDB" id="A0A8J2RC36"/>
<gene>
    <name evidence="10" type="ORF">DGAL_LOCUS3707</name>
</gene>
<dbReference type="Proteomes" id="UP000789390">
    <property type="component" value="Unassembled WGS sequence"/>
</dbReference>
<comment type="caution">
    <text evidence="10">The sequence shown here is derived from an EMBL/GenBank/DDBJ whole genome shotgun (WGS) entry which is preliminary data.</text>
</comment>
<dbReference type="InterPro" id="IPR022357">
    <property type="entry name" value="MIP_CS"/>
</dbReference>
<dbReference type="OrthoDB" id="3222at2759"/>
<dbReference type="InterPro" id="IPR000425">
    <property type="entry name" value="MIP"/>
</dbReference>
<keyword evidence="3 8" id="KW-0813">Transport</keyword>
<evidence type="ECO:0000256" key="7">
    <source>
        <dbReference type="ARBA" id="ARBA00045280"/>
    </source>
</evidence>
<evidence type="ECO:0000256" key="8">
    <source>
        <dbReference type="RuleBase" id="RU000477"/>
    </source>
</evidence>
<feature type="transmembrane region" description="Helical" evidence="9">
    <location>
        <begin position="188"/>
        <end position="207"/>
    </location>
</feature>
<dbReference type="GO" id="GO:0015250">
    <property type="term" value="F:water channel activity"/>
    <property type="evidence" value="ECO:0007669"/>
    <property type="project" value="TreeGrafter"/>
</dbReference>
<evidence type="ECO:0000256" key="9">
    <source>
        <dbReference type="SAM" id="Phobius"/>
    </source>
</evidence>
<evidence type="ECO:0000256" key="2">
    <source>
        <dbReference type="ARBA" id="ARBA00006175"/>
    </source>
</evidence>
<comment type="similarity">
    <text evidence="2 8">Belongs to the MIP/aquaporin (TC 1.A.8) family.</text>
</comment>